<protein>
    <recommendedName>
        <fullName evidence="4">Nif11 family protein</fullName>
    </recommendedName>
</protein>
<sequence>MQADIEKFYKSVAQNPALLQKIAAGAQTPDQFIDQAVKVAGEQGITIQRAEASAWIDSQIAARKNGELSDVQLEAVAGGKGGVPGLPSMGGVLSSGPGVLGGASGGKPWPELGPLGGTVGPWMTSW</sequence>
<accession>A0ABW0ND12</accession>
<evidence type="ECO:0000313" key="3">
    <source>
        <dbReference type="Proteomes" id="UP001596037"/>
    </source>
</evidence>
<dbReference type="RefSeq" id="WP_376848954.1">
    <property type="nucleotide sequence ID" value="NZ_JBHSMF010000003.1"/>
</dbReference>
<dbReference type="EMBL" id="JBHSMF010000003">
    <property type="protein sequence ID" value="MFC5496922.1"/>
    <property type="molecule type" value="Genomic_DNA"/>
</dbReference>
<dbReference type="Proteomes" id="UP001596037">
    <property type="component" value="Unassembled WGS sequence"/>
</dbReference>
<reference evidence="3" key="1">
    <citation type="journal article" date="2019" name="Int. J. Syst. Evol. Microbiol.">
        <title>The Global Catalogue of Microorganisms (GCM) 10K type strain sequencing project: providing services to taxonomists for standard genome sequencing and annotation.</title>
        <authorList>
            <consortium name="The Broad Institute Genomics Platform"/>
            <consortium name="The Broad Institute Genome Sequencing Center for Infectious Disease"/>
            <person name="Wu L."/>
            <person name="Ma J."/>
        </authorList>
    </citation>
    <scope>NUCLEOTIDE SEQUENCE [LARGE SCALE GENOMIC DNA]</scope>
    <source>
        <strain evidence="3">CCUG 57401</strain>
    </source>
</reference>
<evidence type="ECO:0000313" key="2">
    <source>
        <dbReference type="EMBL" id="MFC5496922.1"/>
    </source>
</evidence>
<gene>
    <name evidence="2" type="ORF">ACFPOE_05185</name>
</gene>
<keyword evidence="3" id="KW-1185">Reference proteome</keyword>
<name>A0ABW0ND12_9BURK</name>
<feature type="region of interest" description="Disordered" evidence="1">
    <location>
        <begin position="97"/>
        <end position="117"/>
    </location>
</feature>
<comment type="caution">
    <text evidence="2">The sequence shown here is derived from an EMBL/GenBank/DDBJ whole genome shotgun (WGS) entry which is preliminary data.</text>
</comment>
<organism evidence="2 3">
    <name type="scientific">Caenimonas terrae</name>
    <dbReference type="NCBI Taxonomy" id="696074"/>
    <lineage>
        <taxon>Bacteria</taxon>
        <taxon>Pseudomonadati</taxon>
        <taxon>Pseudomonadota</taxon>
        <taxon>Betaproteobacteria</taxon>
        <taxon>Burkholderiales</taxon>
        <taxon>Comamonadaceae</taxon>
        <taxon>Caenimonas</taxon>
    </lineage>
</organism>
<evidence type="ECO:0000256" key="1">
    <source>
        <dbReference type="SAM" id="MobiDB-lite"/>
    </source>
</evidence>
<evidence type="ECO:0008006" key="4">
    <source>
        <dbReference type="Google" id="ProtNLM"/>
    </source>
</evidence>
<proteinExistence type="predicted"/>